<dbReference type="EMBL" id="JBEJUE010000043">
    <property type="protein sequence ID" value="MER0428777.1"/>
    <property type="molecule type" value="Genomic_DNA"/>
</dbReference>
<dbReference type="SUPFAM" id="SSF54427">
    <property type="entry name" value="NTF2-like"/>
    <property type="match status" value="1"/>
</dbReference>
<evidence type="ECO:0000256" key="1">
    <source>
        <dbReference type="SAM" id="SignalP"/>
    </source>
</evidence>
<evidence type="ECO:0000313" key="7">
    <source>
        <dbReference type="Proteomes" id="UP001456562"/>
    </source>
</evidence>
<accession>A0A6N9VH99</accession>
<evidence type="ECO:0000313" key="6">
    <source>
        <dbReference type="Proteomes" id="UP000509345"/>
    </source>
</evidence>
<dbReference type="Proteomes" id="UP000471648">
    <property type="component" value="Unassembled WGS sequence"/>
</dbReference>
<evidence type="ECO:0000313" key="5">
    <source>
        <dbReference type="Proteomes" id="UP000471648"/>
    </source>
</evidence>
<dbReference type="Proteomes" id="UP001456562">
    <property type="component" value="Unassembled WGS sequence"/>
</dbReference>
<dbReference type="PROSITE" id="PS51257">
    <property type="entry name" value="PROKAR_LIPOPROTEIN"/>
    <property type="match status" value="1"/>
</dbReference>
<dbReference type="EMBL" id="JAAGME010001181">
    <property type="protein sequence ID" value="NEB70945.1"/>
    <property type="molecule type" value="Genomic_DNA"/>
</dbReference>
<dbReference type="GeneID" id="87631193"/>
<dbReference type="AlphaFoldDB" id="A0A6N9VH99"/>
<dbReference type="Gene3D" id="3.10.450.50">
    <property type="match status" value="1"/>
</dbReference>
<evidence type="ECO:0000313" key="3">
    <source>
        <dbReference type="EMBL" id="NEB70945.1"/>
    </source>
</evidence>
<reference evidence="2 7" key="3">
    <citation type="submission" date="2024-01" db="EMBL/GenBank/DDBJ databases">
        <title>Metagenomic exploration of the rhizosphere soil microbial community and their significance in facilitating the development of wild simulated ginseng.</title>
        <authorList>
            <person name="Huang J."/>
        </authorList>
    </citation>
    <scope>NUCLEOTIDE SEQUENCE [LARGE SCALE GENOMIC DNA]</scope>
    <source>
        <strain evidence="2 7">WY141</strain>
    </source>
</reference>
<evidence type="ECO:0000313" key="2">
    <source>
        <dbReference type="EMBL" id="MER0428777.1"/>
    </source>
</evidence>
<dbReference type="InterPro" id="IPR032710">
    <property type="entry name" value="NTF2-like_dom_sf"/>
</dbReference>
<keyword evidence="7" id="KW-1185">Reference proteome</keyword>
<gene>
    <name evidence="2" type="ORF">ABR748_31890</name>
    <name evidence="3" type="ORF">G3I39_28365</name>
    <name evidence="4" type="ORF">HUT09_08215</name>
</gene>
<evidence type="ECO:0008006" key="8">
    <source>
        <dbReference type="Google" id="ProtNLM"/>
    </source>
</evidence>
<organism evidence="3 5">
    <name type="scientific">Streptomyces microflavus</name>
    <name type="common">Streptomyces lipmanii</name>
    <dbReference type="NCBI Taxonomy" id="1919"/>
    <lineage>
        <taxon>Bacteria</taxon>
        <taxon>Bacillati</taxon>
        <taxon>Actinomycetota</taxon>
        <taxon>Actinomycetes</taxon>
        <taxon>Kitasatosporales</taxon>
        <taxon>Streptomycetaceae</taxon>
        <taxon>Streptomyces</taxon>
    </lineage>
</organism>
<dbReference type="RefSeq" id="WP_031122116.1">
    <property type="nucleotide sequence ID" value="NZ_CP054926.1"/>
</dbReference>
<proteinExistence type="predicted"/>
<protein>
    <recommendedName>
        <fullName evidence="8">Peptidase</fullName>
    </recommendedName>
</protein>
<keyword evidence="1" id="KW-0732">Signal</keyword>
<sequence>MAVRGRGARGRRPQRRRRAAGPVLAALLTASACVAPAGHRDAATSLTVREIDATLERRAAAVLARDPEGYLDALAPDAVKLRAAQRTELANLADVPLKSWTYEVKDITEQDGEWATTEVELRYRIDGYDTAPIATRRTLELMRDGERWYVSADRPAKGASDQLWHQGEVEVVRGAHSLVLGVGRPEEELRQVADTVDLAVPAVSDAWPRTWARRVVVLVPDSVASMAGLLGSPETSYRGIAAVTTGEAGATGKRPALADRVIVNPEAYASLGSFGQRVVLTHETTHVATRTSTSAATPVWLSEGFADWAAYRGEDRTPDLIAPELTGAVRAGDVPAGLPVDKDFGFDGDPAELARAYESAWMACELIAERWGKEKLTAFYAAVGAHPGRDGAVEQAMGSVLATTPEEFTADWRDYLSARLG</sequence>
<feature type="signal peptide" evidence="1">
    <location>
        <begin position="1"/>
        <end position="34"/>
    </location>
</feature>
<feature type="chain" id="PRO_5044645376" description="Peptidase" evidence="1">
    <location>
        <begin position="35"/>
        <end position="421"/>
    </location>
</feature>
<dbReference type="EMBL" id="CP054926">
    <property type="protein sequence ID" value="QKW42556.1"/>
    <property type="molecule type" value="Genomic_DNA"/>
</dbReference>
<evidence type="ECO:0000313" key="4">
    <source>
        <dbReference type="EMBL" id="QKW42556.1"/>
    </source>
</evidence>
<name>A0A6N9VH99_STRMI</name>
<reference evidence="3 5" key="1">
    <citation type="submission" date="2020-01" db="EMBL/GenBank/DDBJ databases">
        <title>Insect and environment-associated Actinomycetes.</title>
        <authorList>
            <person name="Currrie C."/>
            <person name="Chevrette M."/>
            <person name="Carlson C."/>
            <person name="Stubbendieck R."/>
            <person name="Wendt-Pienkowski E."/>
        </authorList>
    </citation>
    <scope>NUCLEOTIDE SEQUENCE [LARGE SCALE GENOMIC DNA]</scope>
    <source>
        <strain evidence="3 5">SID14438</strain>
    </source>
</reference>
<dbReference type="Proteomes" id="UP000509345">
    <property type="component" value="Chromosome"/>
</dbReference>
<reference evidence="4 6" key="2">
    <citation type="submission" date="2020-06" db="EMBL/GenBank/DDBJ databases">
        <title>Genome mining for natural products.</title>
        <authorList>
            <person name="Zhang B."/>
            <person name="Shi J."/>
            <person name="Ge H."/>
        </authorList>
    </citation>
    <scope>NUCLEOTIDE SEQUENCE [LARGE SCALE GENOMIC DNA]</scope>
    <source>
        <strain evidence="4 6">NA06532</strain>
    </source>
</reference>